<dbReference type="EMBL" id="KZ857410">
    <property type="protein sequence ID" value="RDX48673.1"/>
    <property type="molecule type" value="Genomic_DNA"/>
</dbReference>
<sequence>MSRSRNAYGRSWLLFGMTCAFRWYLPARCRTPSLRRPSACAMSSYNEPAPHSSSIHCQERPSVLVVIASGEPLEDSSFYAVHSPSAVDLQRYIPHDLLLVTAHGLN</sequence>
<protein>
    <submittedName>
        <fullName evidence="1">Uncharacterized protein</fullName>
    </submittedName>
</protein>
<evidence type="ECO:0000313" key="1">
    <source>
        <dbReference type="EMBL" id="RDX48673.1"/>
    </source>
</evidence>
<reference evidence="1 2" key="1">
    <citation type="journal article" date="2018" name="Biotechnol. Biofuels">
        <title>Integrative visual omics of the white-rot fungus Polyporus brumalis exposes the biotechnological potential of its oxidative enzymes for delignifying raw plant biomass.</title>
        <authorList>
            <person name="Miyauchi S."/>
            <person name="Rancon A."/>
            <person name="Drula E."/>
            <person name="Hage H."/>
            <person name="Chaduli D."/>
            <person name="Favel A."/>
            <person name="Grisel S."/>
            <person name="Henrissat B."/>
            <person name="Herpoel-Gimbert I."/>
            <person name="Ruiz-Duenas F.J."/>
            <person name="Chevret D."/>
            <person name="Hainaut M."/>
            <person name="Lin J."/>
            <person name="Wang M."/>
            <person name="Pangilinan J."/>
            <person name="Lipzen A."/>
            <person name="Lesage-Meessen L."/>
            <person name="Navarro D."/>
            <person name="Riley R."/>
            <person name="Grigoriev I.V."/>
            <person name="Zhou S."/>
            <person name="Raouche S."/>
            <person name="Rosso M.N."/>
        </authorList>
    </citation>
    <scope>NUCLEOTIDE SEQUENCE [LARGE SCALE GENOMIC DNA]</scope>
    <source>
        <strain evidence="1 2">BRFM 1820</strain>
    </source>
</reference>
<name>A0A371D810_9APHY</name>
<dbReference type="Proteomes" id="UP000256964">
    <property type="component" value="Unassembled WGS sequence"/>
</dbReference>
<gene>
    <name evidence="1" type="ORF">OH76DRAFT_1404607</name>
</gene>
<evidence type="ECO:0000313" key="2">
    <source>
        <dbReference type="Proteomes" id="UP000256964"/>
    </source>
</evidence>
<organism evidence="1 2">
    <name type="scientific">Lentinus brumalis</name>
    <dbReference type="NCBI Taxonomy" id="2498619"/>
    <lineage>
        <taxon>Eukaryota</taxon>
        <taxon>Fungi</taxon>
        <taxon>Dikarya</taxon>
        <taxon>Basidiomycota</taxon>
        <taxon>Agaricomycotina</taxon>
        <taxon>Agaricomycetes</taxon>
        <taxon>Polyporales</taxon>
        <taxon>Polyporaceae</taxon>
        <taxon>Lentinus</taxon>
    </lineage>
</organism>
<accession>A0A371D810</accession>
<keyword evidence="2" id="KW-1185">Reference proteome</keyword>
<proteinExistence type="predicted"/>
<dbReference type="AlphaFoldDB" id="A0A371D810"/>